<dbReference type="SUPFAM" id="SSF75217">
    <property type="entry name" value="alpha/beta knot"/>
    <property type="match status" value="1"/>
</dbReference>
<dbReference type="InterPro" id="IPR012340">
    <property type="entry name" value="NA-bd_OB-fold"/>
</dbReference>
<dbReference type="Gene3D" id="2.40.50.140">
    <property type="entry name" value="Nucleic acid-binding proteins"/>
    <property type="match status" value="1"/>
</dbReference>
<comment type="caution">
    <text evidence="3">The sequence shown here is derived from an EMBL/GenBank/DDBJ whole genome shotgun (WGS) entry which is preliminary data.</text>
</comment>
<keyword evidence="4" id="KW-1185">Reference proteome</keyword>
<feature type="region of interest" description="Disordered" evidence="2">
    <location>
        <begin position="1"/>
        <end position="74"/>
    </location>
</feature>
<evidence type="ECO:0008006" key="5">
    <source>
        <dbReference type="Google" id="ProtNLM"/>
    </source>
</evidence>
<dbReference type="Pfam" id="PF02598">
    <property type="entry name" value="Methyltrn_RNA_3"/>
    <property type="match status" value="1"/>
</dbReference>
<organism evidence="3 4">
    <name type="scientific">Periconia digitata</name>
    <dbReference type="NCBI Taxonomy" id="1303443"/>
    <lineage>
        <taxon>Eukaryota</taxon>
        <taxon>Fungi</taxon>
        <taxon>Dikarya</taxon>
        <taxon>Ascomycota</taxon>
        <taxon>Pezizomycotina</taxon>
        <taxon>Dothideomycetes</taxon>
        <taxon>Pleosporomycetidae</taxon>
        <taxon>Pleosporales</taxon>
        <taxon>Massarineae</taxon>
        <taxon>Periconiaceae</taxon>
        <taxon>Periconia</taxon>
    </lineage>
</organism>
<comment type="similarity">
    <text evidence="1">Belongs to the class IV-like SAM-binding methyltransferase superfamily.</text>
</comment>
<dbReference type="CDD" id="cd18086">
    <property type="entry name" value="HsC9orf114-like"/>
    <property type="match status" value="1"/>
</dbReference>
<name>A0A9W4UMG8_9PLEO</name>
<dbReference type="OrthoDB" id="361029at2759"/>
<reference evidence="3" key="1">
    <citation type="submission" date="2023-01" db="EMBL/GenBank/DDBJ databases">
        <authorList>
            <person name="Van Ghelder C."/>
            <person name="Rancurel C."/>
        </authorList>
    </citation>
    <scope>NUCLEOTIDE SEQUENCE</scope>
    <source>
        <strain evidence="3">CNCM I-4278</strain>
    </source>
</reference>
<sequence>MARLSEPRKGSSQKRRHSGAEKAAEDPSVFDGPSDDAQMDERSGPPAKKRRSEPKSAAGENGDSGELETSKPSALFTPRAGRKWTLSMAVAGSIIANVVEPKFKTMLAGRIARMAAVFCVDEVVVFDDDPTNIPKYIDPYYKKGKKTKAQVLESIVENDEPWQNPDQFLFHVLSYAECPPHLRMDRENPSANLFPFHQNLQWAGQLPSLDMPHHLKSHEWCRYREGVTLGPAKSGKSKQAYTYVKCGLPFPIRIPNEVPPSMRITLKFTDPNQPRSWPHLSQQECENLEVEAVSPAAPREEEGYYWGYQVRRAASLSDVFTEPGFQGGYDVSIGTSERGAPLNAVLPKHLVPSNTKRDGNVAQLPSEFNHLLIVFGGVAGLEPAVATDPEFSKAGLTKETAHEAFDAWVNLVQGQGSRTIRTEEAVEFGLFGIKSYVDSMYDRHT</sequence>
<dbReference type="EMBL" id="CAOQHR010000007">
    <property type="protein sequence ID" value="CAI6337722.1"/>
    <property type="molecule type" value="Genomic_DNA"/>
</dbReference>
<dbReference type="PANTHER" id="PTHR12150">
    <property type="entry name" value="CLASS IV SAM-BINDING METHYLTRANSFERASE-RELATED"/>
    <property type="match status" value="1"/>
</dbReference>
<protein>
    <recommendedName>
        <fullName evidence="5">DUF171-domain-containing protein</fullName>
    </recommendedName>
</protein>
<proteinExistence type="inferred from homology"/>
<dbReference type="Gene3D" id="3.40.1280.10">
    <property type="match status" value="1"/>
</dbReference>
<dbReference type="InterPro" id="IPR029026">
    <property type="entry name" value="tRNA_m1G_MTases_N"/>
</dbReference>
<evidence type="ECO:0000256" key="1">
    <source>
        <dbReference type="ARBA" id="ARBA00009841"/>
    </source>
</evidence>
<dbReference type="Proteomes" id="UP001152607">
    <property type="component" value="Unassembled WGS sequence"/>
</dbReference>
<accession>A0A9W4UMG8</accession>
<dbReference type="SUPFAM" id="SSF50249">
    <property type="entry name" value="Nucleic acid-binding proteins"/>
    <property type="match status" value="1"/>
</dbReference>
<dbReference type="PANTHER" id="PTHR12150:SF13">
    <property type="entry name" value="METHYLTRANSFERASE C9ORF114-RELATED"/>
    <property type="match status" value="1"/>
</dbReference>
<dbReference type="InterPro" id="IPR029028">
    <property type="entry name" value="Alpha/beta_knot_MTases"/>
</dbReference>
<evidence type="ECO:0000313" key="4">
    <source>
        <dbReference type="Proteomes" id="UP001152607"/>
    </source>
</evidence>
<evidence type="ECO:0000256" key="2">
    <source>
        <dbReference type="SAM" id="MobiDB-lite"/>
    </source>
</evidence>
<evidence type="ECO:0000313" key="3">
    <source>
        <dbReference type="EMBL" id="CAI6337722.1"/>
    </source>
</evidence>
<dbReference type="InterPro" id="IPR003750">
    <property type="entry name" value="Put_MeTrfase-C9orf114-like"/>
</dbReference>
<dbReference type="AlphaFoldDB" id="A0A9W4UMG8"/>
<gene>
    <name evidence="3" type="ORF">PDIGIT_LOCUS10837</name>
</gene>